<dbReference type="Proteomes" id="UP000321947">
    <property type="component" value="Unassembled WGS sequence"/>
</dbReference>
<organism evidence="4 6">
    <name type="scientific">Cucumis melo var. makuwa</name>
    <name type="common">Oriental melon</name>
    <dbReference type="NCBI Taxonomy" id="1194695"/>
    <lineage>
        <taxon>Eukaryota</taxon>
        <taxon>Viridiplantae</taxon>
        <taxon>Streptophyta</taxon>
        <taxon>Embryophyta</taxon>
        <taxon>Tracheophyta</taxon>
        <taxon>Spermatophyta</taxon>
        <taxon>Magnoliopsida</taxon>
        <taxon>eudicotyledons</taxon>
        <taxon>Gunneridae</taxon>
        <taxon>Pentapetalae</taxon>
        <taxon>rosids</taxon>
        <taxon>fabids</taxon>
        <taxon>Cucurbitales</taxon>
        <taxon>Cucurbitaceae</taxon>
        <taxon>Benincaseae</taxon>
        <taxon>Cucumis</taxon>
    </lineage>
</organism>
<accession>A0A5D3C006</accession>
<evidence type="ECO:0000259" key="2">
    <source>
        <dbReference type="Pfam" id="PF07727"/>
    </source>
</evidence>
<dbReference type="Pfam" id="PF07727">
    <property type="entry name" value="RVT_2"/>
    <property type="match status" value="1"/>
</dbReference>
<dbReference type="Proteomes" id="UP000321393">
    <property type="component" value="Unassembled WGS sequence"/>
</dbReference>
<dbReference type="PANTHER" id="PTHR11439">
    <property type="entry name" value="GAG-POL-RELATED RETROTRANSPOSON"/>
    <property type="match status" value="1"/>
</dbReference>
<dbReference type="EMBL" id="SSTE01006781">
    <property type="protein sequence ID" value="KAA0058403.1"/>
    <property type="molecule type" value="Genomic_DNA"/>
</dbReference>
<comment type="caution">
    <text evidence="4">The sequence shown here is derived from an EMBL/GenBank/DDBJ whole genome shotgun (WGS) entry which is preliminary data.</text>
</comment>
<dbReference type="EMBL" id="SSTD01014090">
    <property type="protein sequence ID" value="TYK04710.1"/>
    <property type="molecule type" value="Genomic_DNA"/>
</dbReference>
<dbReference type="PANTHER" id="PTHR11439:SF483">
    <property type="entry name" value="PEPTIDE SYNTHASE GLIP-LIKE, PUTATIVE (AFU_ORTHOLOGUE AFUA_3G12920)-RELATED"/>
    <property type="match status" value="1"/>
</dbReference>
<dbReference type="InterPro" id="IPR013103">
    <property type="entry name" value="RVT_2"/>
</dbReference>
<feature type="domain" description="Reverse transcriptase Ty1/copia-type" evidence="2">
    <location>
        <begin position="65"/>
        <end position="115"/>
    </location>
</feature>
<feature type="region of interest" description="Disordered" evidence="1">
    <location>
        <begin position="375"/>
        <end position="410"/>
    </location>
</feature>
<evidence type="ECO:0000256" key="1">
    <source>
        <dbReference type="SAM" id="MobiDB-lite"/>
    </source>
</evidence>
<reference evidence="5 6" key="1">
    <citation type="submission" date="2019-08" db="EMBL/GenBank/DDBJ databases">
        <title>Draft genome sequences of two oriental melons (Cucumis melo L. var makuwa).</title>
        <authorList>
            <person name="Kwon S.-Y."/>
        </authorList>
    </citation>
    <scope>NUCLEOTIDE SEQUENCE [LARGE SCALE GENOMIC DNA]</scope>
    <source>
        <strain evidence="6">cv. Chang Bougi</strain>
        <strain evidence="5">cv. SW 3</strain>
        <tissue evidence="4">Leaf</tissue>
    </source>
</reference>
<evidence type="ECO:0000313" key="3">
    <source>
        <dbReference type="EMBL" id="KAA0058403.1"/>
    </source>
</evidence>
<gene>
    <name evidence="4" type="ORF">E5676_scaffold76994G00140</name>
    <name evidence="3" type="ORF">E6C27_scaffold409G001130</name>
</gene>
<evidence type="ECO:0000313" key="6">
    <source>
        <dbReference type="Proteomes" id="UP000321947"/>
    </source>
</evidence>
<sequence>METINVVVNDNEQTLYRRTDDDDDLPIKPSVALELSVVDVPIVDTSVNSYDESSLLTQKEVMPDVEGVDFDETFAPVARLEAIHLLLSVSCDVKFKLYQMDVKSVFLNGYLNEEIKQKKEGIFITQEKYAKNIVKKFGLDKSQQKRTQVATHVKITKDSDGESVDHKLYRSMIGSLLYLTASRLDIAYVVVEAEYIVAGSRCTQLLWMKQMLQEYGIVAKNVETELVVSESHMSEMDSDERDDVPLAKLLKNGLFSKSESTVADAPITSVHSDGSSSSEDIFVPTPGQLSTTNENTGHYGHSPLVRSHIRTSSLVDVQPYVPDPNPMGQSTDNVGGNIDDNVGENLYENVDEHVKPTDNSAPDDVEPNVNAPQIEFEQPRADPKPLRKKSQQSHRNITTKTGRKKIPPNIPSVPIDEISFHLEEVQRRIADEVNVSDKHHSYLSVMDLIVKAGLSNIISNVGSFYPQLFKISPAVINGFLGNTGESNSTPSHPSNDFLASVLSGGTLSIWPMNGMLAISFGVKIPIPLPRFFSNLLVHLNADILTLNDAHGPDPKTLSLSYRLFQGSQILNIEHDMRLSRNPHMFDTNDVDENAEGFFVHRDLASRIINMLTAKSRVLFTSITLLSNRRLEVFACSTLEDTYSLL</sequence>
<protein>
    <recommendedName>
        <fullName evidence="2">Reverse transcriptase Ty1/copia-type domain-containing protein</fullName>
    </recommendedName>
</protein>
<evidence type="ECO:0000313" key="4">
    <source>
        <dbReference type="EMBL" id="TYK04710.1"/>
    </source>
</evidence>
<evidence type="ECO:0000313" key="5">
    <source>
        <dbReference type="Proteomes" id="UP000321393"/>
    </source>
</evidence>
<dbReference type="OrthoDB" id="1430975at2759"/>
<dbReference type="AlphaFoldDB" id="A0A5D3C006"/>
<proteinExistence type="predicted"/>
<name>A0A5D3C006_CUCMM</name>